<accession>A0A2H0UKV2</accession>
<dbReference type="AlphaFoldDB" id="A0A2H0UKV2"/>
<dbReference type="InterPro" id="IPR036591">
    <property type="entry name" value="YggU-like_sf"/>
</dbReference>
<proteinExistence type="inferred from homology"/>
<dbReference type="SMART" id="SM01152">
    <property type="entry name" value="DUF167"/>
    <property type="match status" value="1"/>
</dbReference>
<evidence type="ECO:0000313" key="2">
    <source>
        <dbReference type="EMBL" id="PIR87042.1"/>
    </source>
</evidence>
<dbReference type="Proteomes" id="UP000229526">
    <property type="component" value="Unassembled WGS sequence"/>
</dbReference>
<evidence type="ECO:0000313" key="3">
    <source>
        <dbReference type="Proteomes" id="UP000229526"/>
    </source>
</evidence>
<dbReference type="EMBL" id="PFBD01000020">
    <property type="protein sequence ID" value="PIR87042.1"/>
    <property type="molecule type" value="Genomic_DNA"/>
</dbReference>
<comment type="similarity">
    <text evidence="1">Belongs to the UPF0235 family.</text>
</comment>
<dbReference type="SUPFAM" id="SSF69786">
    <property type="entry name" value="YggU-like"/>
    <property type="match status" value="1"/>
</dbReference>
<dbReference type="Pfam" id="PF02594">
    <property type="entry name" value="DUF167"/>
    <property type="match status" value="1"/>
</dbReference>
<dbReference type="InterPro" id="IPR003746">
    <property type="entry name" value="DUF167"/>
</dbReference>
<gene>
    <name evidence="2" type="ORF">COU11_02315</name>
</gene>
<reference evidence="3" key="1">
    <citation type="submission" date="2017-09" db="EMBL/GenBank/DDBJ databases">
        <title>Depth-based differentiation of microbial function through sediment-hosted aquifers and enrichment of novel symbionts in the deep terrestrial subsurface.</title>
        <authorList>
            <person name="Probst A.J."/>
            <person name="Ladd B."/>
            <person name="Jarett J.K."/>
            <person name="Geller-Mcgrath D.E."/>
            <person name="Sieber C.M.K."/>
            <person name="Emerson J.B."/>
            <person name="Anantharaman K."/>
            <person name="Thomas B.C."/>
            <person name="Malmstrom R."/>
            <person name="Stieglmeier M."/>
            <person name="Klingl A."/>
            <person name="Woyke T."/>
            <person name="Ryan C.M."/>
            <person name="Banfield J.F."/>
        </authorList>
    </citation>
    <scope>NUCLEOTIDE SEQUENCE [LARGE SCALE GENOMIC DNA]</scope>
</reference>
<sequence>MRIIVQVRANAKQAKVDCLGNDTYKVWVDAPAKENKANLRLIEIMSRHLGVPFGAIRFVSGMTSKMKVLEVRE</sequence>
<dbReference type="Gene3D" id="3.30.1200.10">
    <property type="entry name" value="YggU-like"/>
    <property type="match status" value="1"/>
</dbReference>
<name>A0A2H0UKV2_9BACT</name>
<evidence type="ECO:0000256" key="1">
    <source>
        <dbReference type="ARBA" id="ARBA00010364"/>
    </source>
</evidence>
<protein>
    <submittedName>
        <fullName evidence="2">Uncharacterized protein</fullName>
    </submittedName>
</protein>
<comment type="caution">
    <text evidence="2">The sequence shown here is derived from an EMBL/GenBank/DDBJ whole genome shotgun (WGS) entry which is preliminary data.</text>
</comment>
<organism evidence="2 3">
    <name type="scientific">Candidatus Harrisonbacteria bacterium CG10_big_fil_rev_8_21_14_0_10_49_15</name>
    <dbReference type="NCBI Taxonomy" id="1974587"/>
    <lineage>
        <taxon>Bacteria</taxon>
        <taxon>Candidatus Harrisoniibacteriota</taxon>
    </lineage>
</organism>
<dbReference type="NCBIfam" id="TIGR00251">
    <property type="entry name" value="DUF167 family protein"/>
    <property type="match status" value="1"/>
</dbReference>